<evidence type="ECO:0000313" key="1">
    <source>
        <dbReference type="EMBL" id="ABC30952.1"/>
    </source>
</evidence>
<dbReference type="HOGENOM" id="CLU_074075_0_0_6"/>
<dbReference type="SUPFAM" id="SSF53474">
    <property type="entry name" value="alpha/beta-Hydrolases"/>
    <property type="match status" value="1"/>
</dbReference>
<organism evidence="1 2">
    <name type="scientific">Hahella chejuensis (strain KCTC 2396)</name>
    <dbReference type="NCBI Taxonomy" id="349521"/>
    <lineage>
        <taxon>Bacteria</taxon>
        <taxon>Pseudomonadati</taxon>
        <taxon>Pseudomonadota</taxon>
        <taxon>Gammaproteobacteria</taxon>
        <taxon>Oceanospirillales</taxon>
        <taxon>Hahellaceae</taxon>
        <taxon>Hahella</taxon>
    </lineage>
</organism>
<dbReference type="InterPro" id="IPR029058">
    <property type="entry name" value="AB_hydrolase_fold"/>
</dbReference>
<evidence type="ECO:0000313" key="2">
    <source>
        <dbReference type="Proteomes" id="UP000000238"/>
    </source>
</evidence>
<dbReference type="KEGG" id="hch:HCH_04245"/>
<reference evidence="1 2" key="1">
    <citation type="journal article" date="2005" name="Nucleic Acids Res.">
        <title>Genomic blueprint of Hahella chejuensis, a marine microbe producing an algicidal agent.</title>
        <authorList>
            <person name="Jeong H."/>
            <person name="Yim J.H."/>
            <person name="Lee C."/>
            <person name="Choi S.-H."/>
            <person name="Park Y.K."/>
            <person name="Yoon S.H."/>
            <person name="Hur C.-G."/>
            <person name="Kang H.-Y."/>
            <person name="Kim D."/>
            <person name="Lee H.H."/>
            <person name="Park K.H."/>
            <person name="Park S.-H."/>
            <person name="Park H.-S."/>
            <person name="Lee H.K."/>
            <person name="Oh T.K."/>
            <person name="Kim J.F."/>
        </authorList>
    </citation>
    <scope>NUCLEOTIDE SEQUENCE [LARGE SCALE GENOMIC DNA]</scope>
    <source>
        <strain evidence="1 2">KCTC 2396</strain>
    </source>
</reference>
<dbReference type="STRING" id="349521.HCH_04245"/>
<sequence length="325" mass="36349">MRFLKGWNNLKKAGLNNLTWGFTHCLYKKKKRGKFITLLAALLCVFVTGCARLATPPEVKEGGAGYVNADDFNMWLAYKNGTLMDHGGMSERLDMQAPLIVVLEGDGLPWSRPWRISSDPTSPDPLMFDWYRQWPGEALYLGRPCYFGAKSRRVPPAPWDVEEPPETQSCFAYWYTHGRYSEEVVTAMAQVLRMKAGDRPLLLLGHSGGGALAMLLAARMSNTVAVMTLSGNLNVAAWTSGHDFSPLTGSLDPAASPPLNRDVRQSHWAARGDETVKPEWIEKEAARQQATFQLGPASKHSDWRHYWPQINDAISQLKATISRQR</sequence>
<dbReference type="eggNOG" id="COG1073">
    <property type="taxonomic scope" value="Bacteria"/>
</dbReference>
<protein>
    <recommendedName>
        <fullName evidence="3">AB hydrolase-1 domain-containing protein</fullName>
    </recommendedName>
</protein>
<dbReference type="Proteomes" id="UP000000238">
    <property type="component" value="Chromosome"/>
</dbReference>
<dbReference type="Gene3D" id="3.40.50.1820">
    <property type="entry name" value="alpha/beta hydrolase"/>
    <property type="match status" value="1"/>
</dbReference>
<gene>
    <name evidence="1" type="ordered locus">HCH_04245</name>
</gene>
<evidence type="ECO:0008006" key="3">
    <source>
        <dbReference type="Google" id="ProtNLM"/>
    </source>
</evidence>
<proteinExistence type="predicted"/>
<keyword evidence="2" id="KW-1185">Reference proteome</keyword>
<accession>Q2SEH2</accession>
<name>Q2SEH2_HAHCH</name>
<dbReference type="AlphaFoldDB" id="Q2SEH2"/>
<dbReference type="EMBL" id="CP000155">
    <property type="protein sequence ID" value="ABC30952.1"/>
    <property type="molecule type" value="Genomic_DNA"/>
</dbReference>